<proteinExistence type="predicted"/>
<keyword evidence="2" id="KW-1185">Reference proteome</keyword>
<reference evidence="1 2" key="1">
    <citation type="submission" date="2018-07" db="EMBL/GenBank/DDBJ databases">
        <title>Complete genome sequence of Flavobacterium psychrolimnae LMG 22018.</title>
        <authorList>
            <person name="Kim D.-U."/>
        </authorList>
    </citation>
    <scope>NUCLEOTIDE SEQUENCE [LARGE SCALE GENOMIC DNA]</scope>
    <source>
        <strain evidence="1 2">LMG 22018</strain>
    </source>
</reference>
<dbReference type="InterPro" id="IPR038475">
    <property type="entry name" value="RecG_C_sf"/>
</dbReference>
<dbReference type="EMBL" id="QNUX01000007">
    <property type="protein sequence ID" value="RBN50327.1"/>
    <property type="molecule type" value="Genomic_DNA"/>
</dbReference>
<dbReference type="OrthoDB" id="9768354at2"/>
<dbReference type="PANTHER" id="PTHR30595">
    <property type="entry name" value="GLPR-RELATED TRANSCRIPTIONAL REPRESSOR"/>
    <property type="match status" value="1"/>
</dbReference>
<dbReference type="AlphaFoldDB" id="A0A366B2D1"/>
<comment type="caution">
    <text evidence="1">The sequence shown here is derived from an EMBL/GenBank/DDBJ whole genome shotgun (WGS) entry which is preliminary data.</text>
</comment>
<dbReference type="RefSeq" id="WP_113635413.1">
    <property type="nucleotide sequence ID" value="NZ_QNUX01000007.1"/>
</dbReference>
<dbReference type="Gene3D" id="3.30.565.60">
    <property type="match status" value="1"/>
</dbReference>
<dbReference type="Proteomes" id="UP000253676">
    <property type="component" value="Unassembled WGS sequence"/>
</dbReference>
<dbReference type="PANTHER" id="PTHR30595:SF6">
    <property type="entry name" value="SCHLAFEN ALBA-2 DOMAIN-CONTAINING PROTEIN"/>
    <property type="match status" value="1"/>
</dbReference>
<organism evidence="1 2">
    <name type="scientific">Flavobacterium psychrolimnae</name>
    <dbReference type="NCBI Taxonomy" id="249351"/>
    <lineage>
        <taxon>Bacteria</taxon>
        <taxon>Pseudomonadati</taxon>
        <taxon>Bacteroidota</taxon>
        <taxon>Flavobacteriia</taxon>
        <taxon>Flavobacteriales</taxon>
        <taxon>Flavobacteriaceae</taxon>
        <taxon>Flavobacterium</taxon>
    </lineage>
</organism>
<name>A0A366B2D1_9FLAO</name>
<dbReference type="Pfam" id="PF13749">
    <property type="entry name" value="HATPase_c_4"/>
    <property type="match status" value="1"/>
</dbReference>
<evidence type="ECO:0000313" key="1">
    <source>
        <dbReference type="EMBL" id="RBN50327.1"/>
    </source>
</evidence>
<evidence type="ECO:0000313" key="2">
    <source>
        <dbReference type="Proteomes" id="UP000253676"/>
    </source>
</evidence>
<gene>
    <name evidence="1" type="ORF">DR980_09440</name>
</gene>
<accession>A0A366B2D1</accession>
<protein>
    <submittedName>
        <fullName evidence="1">Uncharacterized protein</fullName>
    </submittedName>
</protein>
<sequence length="245" mass="28369">MRLCGAGHFPQGIDETNFLRKTNPRNPNIMDVMREVSYAEKAGTGFDKIFTALLSKGKNLPKSIQNEHSIIFRVDADVYSEKLAELSHEFKQITGTDIDLEKLLVINCIYTEKKQTFQQLEANPFVNQYQLRRILKELQEIEFIETTGKTSGVKYIIHKNKLASTEDKISYSKLKKQEKARQIEAIIRYLDSADEIDNEAARKLLNLADSDVSYVSRLFAEMIEKDFVEIAREIKHNQRTYKIKK</sequence>